<evidence type="ECO:0000313" key="3">
    <source>
        <dbReference type="EMBL" id="BDC90750.1"/>
    </source>
</evidence>
<name>A0AAU9C3G4_9ACTN</name>
<evidence type="ECO:0000256" key="2">
    <source>
        <dbReference type="SAM" id="SignalP"/>
    </source>
</evidence>
<dbReference type="EMBL" id="AP025285">
    <property type="protein sequence ID" value="BDC90750.1"/>
    <property type="molecule type" value="Genomic_DNA"/>
</dbReference>
<dbReference type="Pfam" id="PF14262">
    <property type="entry name" value="Cthe_2159"/>
    <property type="match status" value="1"/>
</dbReference>
<reference evidence="3" key="1">
    <citation type="submission" date="2021-11" db="EMBL/GenBank/DDBJ databases">
        <title>Complete genome sequence of Atopobiaceae bacterium TOC12.</title>
        <authorList>
            <person name="Morinaga K."/>
            <person name="Kusada H."/>
            <person name="Tamaki H."/>
        </authorList>
    </citation>
    <scope>NUCLEOTIDE SEQUENCE</scope>
    <source>
        <strain evidence="3">TOC12</strain>
    </source>
</reference>
<dbReference type="InterPro" id="IPR025584">
    <property type="entry name" value="Cthe_2159"/>
</dbReference>
<dbReference type="RefSeq" id="WP_265592168.1">
    <property type="nucleotide sequence ID" value="NZ_AP025285.1"/>
</dbReference>
<evidence type="ECO:0000256" key="1">
    <source>
        <dbReference type="SAM" id="MobiDB-lite"/>
    </source>
</evidence>
<dbReference type="KEGG" id="lcal:ATTO_06220"/>
<evidence type="ECO:0008006" key="5">
    <source>
        <dbReference type="Google" id="ProtNLM"/>
    </source>
</evidence>
<feature type="signal peptide" evidence="2">
    <location>
        <begin position="1"/>
        <end position="19"/>
    </location>
</feature>
<sequence>MKKLPALVAGLCLSTTLLAGCAAPTLPAASQTAQGAYFTDRDSDTAYDADTAVSLDLSQLEEASRTPGVSVDGSQVTLTQEGIYLISGQLAEGSLAVDAPQDAKVHLVLQEAALSNSTDTPLAITQADKVIITLEGNSSLSQTSEDAVSEGSSSPCAIASSSDLTLNGGGLLTITSAAGKGIDCKDDLVIAGGTYQIEAASHGAEANDSLCIKEASLQITSVEDGLHAENSDDASLGYVYVESGSLDIESQGDGVSASSWMDIADGSLSITSGDGAPEATPASNAQAPGEPPAQPGAQNGSLGLGGPGQDSSDAPGFGGKDSPSQGQTPPSGTMPPAMPSGEALGSNAQMPPAAGPENAAAPSDTSAVKGSTEDASDATSTKGLKAGSSLTVRGDTLIIDAEDDALHSDGDLSLSGGELELASGDDGAHAEGTLTVSGGAIAISTCYEGLEGARVDVTDGTVTLTAADDGINASDGSATQTFGPQAQGGSSCAITISGGTLDIQASGDAIDSNGSLEITGGTIACEGPTQGDPSILDFDTTGTITGGTFKGTGAAKMVQTLTTATQGVLTVNTGSQQVGATVTLKDEAGAVVETWEPSQPYELIIFSSSRIVPNATYHVEVDGQTLSAQAS</sequence>
<dbReference type="AlphaFoldDB" id="A0AAU9C3G4"/>
<keyword evidence="2" id="KW-0732">Signal</keyword>
<keyword evidence="4" id="KW-1185">Reference proteome</keyword>
<proteinExistence type="predicted"/>
<gene>
    <name evidence="3" type="ORF">ATTO_06220</name>
</gene>
<protein>
    <recommendedName>
        <fullName evidence="5">Carbohydrate-binding domain-containing protein</fullName>
    </recommendedName>
</protein>
<organism evidence="3 4">
    <name type="scientific">Leptogranulimonas caecicola</name>
    <dbReference type="NCBI Taxonomy" id="2894156"/>
    <lineage>
        <taxon>Bacteria</taxon>
        <taxon>Bacillati</taxon>
        <taxon>Actinomycetota</taxon>
        <taxon>Coriobacteriia</taxon>
        <taxon>Coriobacteriales</taxon>
        <taxon>Kribbibacteriaceae</taxon>
        <taxon>Leptogranulimonas</taxon>
    </lineage>
</organism>
<accession>A0AAU9C3G4</accession>
<dbReference type="PROSITE" id="PS51257">
    <property type="entry name" value="PROKAR_LIPOPROTEIN"/>
    <property type="match status" value="1"/>
</dbReference>
<feature type="compositionally biased region" description="Low complexity" evidence="1">
    <location>
        <begin position="351"/>
        <end position="362"/>
    </location>
</feature>
<feature type="compositionally biased region" description="Polar residues" evidence="1">
    <location>
        <begin position="322"/>
        <end position="331"/>
    </location>
</feature>
<evidence type="ECO:0000313" key="4">
    <source>
        <dbReference type="Proteomes" id="UP001431186"/>
    </source>
</evidence>
<feature type="chain" id="PRO_5043538112" description="Carbohydrate-binding domain-containing protein" evidence="2">
    <location>
        <begin position="20"/>
        <end position="631"/>
    </location>
</feature>
<dbReference type="Proteomes" id="UP001431186">
    <property type="component" value="Chromosome"/>
</dbReference>
<feature type="region of interest" description="Disordered" evidence="1">
    <location>
        <begin position="268"/>
        <end position="385"/>
    </location>
</feature>